<protein>
    <submittedName>
        <fullName evidence="1">Uncharacterized protein</fullName>
    </submittedName>
</protein>
<evidence type="ECO:0000313" key="1">
    <source>
        <dbReference type="EMBL" id="KAF9513184.1"/>
    </source>
</evidence>
<sequence length="112" mass="11949">MKDTTASSPKWLLRLLSRFRPHRDIAQGTGQNTVAGPISTKAITAAEGALRWIAKVPGGNKVQVRIGGALEVIKALNVVSLSISFSESLAFPTLLPTSSLSFITELPQFCLS</sequence>
<dbReference type="EMBL" id="MU128976">
    <property type="protein sequence ID" value="KAF9513184.1"/>
    <property type="molecule type" value="Genomic_DNA"/>
</dbReference>
<reference evidence="1" key="1">
    <citation type="journal article" date="2020" name="Nat. Commun.">
        <title>Large-scale genome sequencing of mycorrhizal fungi provides insights into the early evolution of symbiotic traits.</title>
        <authorList>
            <person name="Miyauchi S."/>
            <person name="Kiss E."/>
            <person name="Kuo A."/>
            <person name="Drula E."/>
            <person name="Kohler A."/>
            <person name="Sanchez-Garcia M."/>
            <person name="Morin E."/>
            <person name="Andreopoulos B."/>
            <person name="Barry K.W."/>
            <person name="Bonito G."/>
            <person name="Buee M."/>
            <person name="Carver A."/>
            <person name="Chen C."/>
            <person name="Cichocki N."/>
            <person name="Clum A."/>
            <person name="Culley D."/>
            <person name="Crous P.W."/>
            <person name="Fauchery L."/>
            <person name="Girlanda M."/>
            <person name="Hayes R.D."/>
            <person name="Keri Z."/>
            <person name="LaButti K."/>
            <person name="Lipzen A."/>
            <person name="Lombard V."/>
            <person name="Magnuson J."/>
            <person name="Maillard F."/>
            <person name="Murat C."/>
            <person name="Nolan M."/>
            <person name="Ohm R.A."/>
            <person name="Pangilinan J."/>
            <person name="Pereira M.F."/>
            <person name="Perotto S."/>
            <person name="Peter M."/>
            <person name="Pfister S."/>
            <person name="Riley R."/>
            <person name="Sitrit Y."/>
            <person name="Stielow J.B."/>
            <person name="Szollosi G."/>
            <person name="Zifcakova L."/>
            <person name="Stursova M."/>
            <person name="Spatafora J.W."/>
            <person name="Tedersoo L."/>
            <person name="Vaario L.M."/>
            <person name="Yamada A."/>
            <person name="Yan M."/>
            <person name="Wang P."/>
            <person name="Xu J."/>
            <person name="Bruns T."/>
            <person name="Baldrian P."/>
            <person name="Vilgalys R."/>
            <person name="Dunand C."/>
            <person name="Henrissat B."/>
            <person name="Grigoriev I.V."/>
            <person name="Hibbett D."/>
            <person name="Nagy L.G."/>
            <person name="Martin F.M."/>
        </authorList>
    </citation>
    <scope>NUCLEOTIDE SEQUENCE</scope>
    <source>
        <strain evidence="1">UP504</strain>
    </source>
</reference>
<name>A0A9P6AW90_9AGAM</name>
<accession>A0A9P6AW90</accession>
<gene>
    <name evidence="1" type="ORF">BS47DRAFT_985478</name>
</gene>
<evidence type="ECO:0000313" key="2">
    <source>
        <dbReference type="Proteomes" id="UP000886523"/>
    </source>
</evidence>
<comment type="caution">
    <text evidence="1">The sequence shown here is derived from an EMBL/GenBank/DDBJ whole genome shotgun (WGS) entry which is preliminary data.</text>
</comment>
<proteinExistence type="predicted"/>
<organism evidence="1 2">
    <name type="scientific">Hydnum rufescens UP504</name>
    <dbReference type="NCBI Taxonomy" id="1448309"/>
    <lineage>
        <taxon>Eukaryota</taxon>
        <taxon>Fungi</taxon>
        <taxon>Dikarya</taxon>
        <taxon>Basidiomycota</taxon>
        <taxon>Agaricomycotina</taxon>
        <taxon>Agaricomycetes</taxon>
        <taxon>Cantharellales</taxon>
        <taxon>Hydnaceae</taxon>
        <taxon>Hydnum</taxon>
    </lineage>
</organism>
<dbReference type="Proteomes" id="UP000886523">
    <property type="component" value="Unassembled WGS sequence"/>
</dbReference>
<dbReference type="AlphaFoldDB" id="A0A9P6AW90"/>
<keyword evidence="2" id="KW-1185">Reference proteome</keyword>